<keyword evidence="5" id="KW-1185">Reference proteome</keyword>
<proteinExistence type="predicted"/>
<keyword evidence="3" id="KW-0732">Signal</keyword>
<keyword evidence="2" id="KW-0472">Membrane</keyword>
<keyword evidence="2" id="KW-1133">Transmembrane helix</keyword>
<gene>
    <name evidence="4" type="ORF">GCM10010124_30100</name>
</gene>
<sequence>MTLPWLLLVGLAPTYSAVRAAAAWVRHLVSRGDSGPRPAGAAAEPADWWTRTWHAAATGDGAWQAQAPTLALLALAVLAVAVALPHHRSARTWFTRPAPAARATPPDHPPPGERAGVPPAAGDRRASAG</sequence>
<evidence type="ECO:0000256" key="3">
    <source>
        <dbReference type="SAM" id="SignalP"/>
    </source>
</evidence>
<feature type="compositionally biased region" description="Low complexity" evidence="1">
    <location>
        <begin position="93"/>
        <end position="104"/>
    </location>
</feature>
<keyword evidence="2" id="KW-0812">Transmembrane</keyword>
<name>A0A8J3BNZ2_9ACTN</name>
<organism evidence="4 5">
    <name type="scientific">Pilimelia terevasa</name>
    <dbReference type="NCBI Taxonomy" id="53372"/>
    <lineage>
        <taxon>Bacteria</taxon>
        <taxon>Bacillati</taxon>
        <taxon>Actinomycetota</taxon>
        <taxon>Actinomycetes</taxon>
        <taxon>Micromonosporales</taxon>
        <taxon>Micromonosporaceae</taxon>
        <taxon>Pilimelia</taxon>
    </lineage>
</organism>
<feature type="transmembrane region" description="Helical" evidence="2">
    <location>
        <begin position="65"/>
        <end position="84"/>
    </location>
</feature>
<evidence type="ECO:0000313" key="5">
    <source>
        <dbReference type="Proteomes" id="UP000662200"/>
    </source>
</evidence>
<evidence type="ECO:0000313" key="4">
    <source>
        <dbReference type="EMBL" id="GGK35376.1"/>
    </source>
</evidence>
<feature type="chain" id="PRO_5039018265" evidence="3">
    <location>
        <begin position="21"/>
        <end position="129"/>
    </location>
</feature>
<dbReference type="RefSeq" id="WP_189114958.1">
    <property type="nucleotide sequence ID" value="NZ_BMQC01000010.1"/>
</dbReference>
<feature type="region of interest" description="Disordered" evidence="1">
    <location>
        <begin position="93"/>
        <end position="129"/>
    </location>
</feature>
<feature type="signal peptide" evidence="3">
    <location>
        <begin position="1"/>
        <end position="20"/>
    </location>
</feature>
<dbReference type="Proteomes" id="UP000662200">
    <property type="component" value="Unassembled WGS sequence"/>
</dbReference>
<protein>
    <submittedName>
        <fullName evidence="4">Uncharacterized protein</fullName>
    </submittedName>
</protein>
<dbReference type="EMBL" id="BMQC01000010">
    <property type="protein sequence ID" value="GGK35376.1"/>
    <property type="molecule type" value="Genomic_DNA"/>
</dbReference>
<evidence type="ECO:0000256" key="2">
    <source>
        <dbReference type="SAM" id="Phobius"/>
    </source>
</evidence>
<dbReference type="AlphaFoldDB" id="A0A8J3BNZ2"/>
<comment type="caution">
    <text evidence="4">The sequence shown here is derived from an EMBL/GenBank/DDBJ whole genome shotgun (WGS) entry which is preliminary data.</text>
</comment>
<accession>A0A8J3BNZ2</accession>
<reference evidence="4" key="1">
    <citation type="journal article" date="2014" name="Int. J. Syst. Evol. Microbiol.">
        <title>Complete genome sequence of Corynebacterium casei LMG S-19264T (=DSM 44701T), isolated from a smear-ripened cheese.</title>
        <authorList>
            <consortium name="US DOE Joint Genome Institute (JGI-PGF)"/>
            <person name="Walter F."/>
            <person name="Albersmeier A."/>
            <person name="Kalinowski J."/>
            <person name="Ruckert C."/>
        </authorList>
    </citation>
    <scope>NUCLEOTIDE SEQUENCE</scope>
    <source>
        <strain evidence="4">JCM 3091</strain>
    </source>
</reference>
<evidence type="ECO:0000256" key="1">
    <source>
        <dbReference type="SAM" id="MobiDB-lite"/>
    </source>
</evidence>
<reference evidence="4" key="2">
    <citation type="submission" date="2020-09" db="EMBL/GenBank/DDBJ databases">
        <authorList>
            <person name="Sun Q."/>
            <person name="Ohkuma M."/>
        </authorList>
    </citation>
    <scope>NUCLEOTIDE SEQUENCE</scope>
    <source>
        <strain evidence="4">JCM 3091</strain>
    </source>
</reference>